<reference evidence="4 5" key="1">
    <citation type="submission" date="2018-05" db="EMBL/GenBank/DDBJ databases">
        <title>The draft genome of strain NS-104.</title>
        <authorList>
            <person name="Hang P."/>
            <person name="Jiang J."/>
        </authorList>
    </citation>
    <scope>NUCLEOTIDE SEQUENCE [LARGE SCALE GENOMIC DNA]</scope>
    <source>
        <strain evidence="4 5">NS-104</strain>
    </source>
</reference>
<dbReference type="NCBIfam" id="NF008024">
    <property type="entry name" value="PRK10754.1"/>
    <property type="match status" value="1"/>
</dbReference>
<proteinExistence type="predicted"/>
<dbReference type="GO" id="GO:0035925">
    <property type="term" value="F:mRNA 3'-UTR AU-rich region binding"/>
    <property type="evidence" value="ECO:0007669"/>
    <property type="project" value="TreeGrafter"/>
</dbReference>
<dbReference type="EMBL" id="QFBC01000003">
    <property type="protein sequence ID" value="PWE56402.1"/>
    <property type="molecule type" value="Genomic_DNA"/>
</dbReference>
<dbReference type="InterPro" id="IPR013149">
    <property type="entry name" value="ADH-like_C"/>
</dbReference>
<evidence type="ECO:0000259" key="3">
    <source>
        <dbReference type="SMART" id="SM00829"/>
    </source>
</evidence>
<dbReference type="Pfam" id="PF00107">
    <property type="entry name" value="ADH_zinc_N"/>
    <property type="match status" value="1"/>
</dbReference>
<dbReference type="GO" id="GO:0070402">
    <property type="term" value="F:NADPH binding"/>
    <property type="evidence" value="ECO:0007669"/>
    <property type="project" value="TreeGrafter"/>
</dbReference>
<evidence type="ECO:0000313" key="4">
    <source>
        <dbReference type="EMBL" id="PWE56402.1"/>
    </source>
</evidence>
<name>A0A2U2DSZ0_9HYPH</name>
<dbReference type="Proteomes" id="UP000245252">
    <property type="component" value="Unassembled WGS sequence"/>
</dbReference>
<dbReference type="Gene3D" id="3.40.50.720">
    <property type="entry name" value="NAD(P)-binding Rossmann-like Domain"/>
    <property type="match status" value="1"/>
</dbReference>
<keyword evidence="2" id="KW-0560">Oxidoreductase</keyword>
<dbReference type="CDD" id="cd05286">
    <property type="entry name" value="QOR2"/>
    <property type="match status" value="1"/>
</dbReference>
<dbReference type="InterPro" id="IPR011032">
    <property type="entry name" value="GroES-like_sf"/>
</dbReference>
<dbReference type="SUPFAM" id="SSF50129">
    <property type="entry name" value="GroES-like"/>
    <property type="match status" value="1"/>
</dbReference>
<dbReference type="GO" id="GO:0005829">
    <property type="term" value="C:cytosol"/>
    <property type="evidence" value="ECO:0007669"/>
    <property type="project" value="TreeGrafter"/>
</dbReference>
<dbReference type="GO" id="GO:0003960">
    <property type="term" value="F:quinone reductase (NADPH) activity"/>
    <property type="evidence" value="ECO:0007669"/>
    <property type="project" value="InterPro"/>
</dbReference>
<dbReference type="PANTHER" id="PTHR48106">
    <property type="entry name" value="QUINONE OXIDOREDUCTASE PIG3-RELATED"/>
    <property type="match status" value="1"/>
</dbReference>
<dbReference type="RefSeq" id="WP_109457778.1">
    <property type="nucleotide sequence ID" value="NZ_QFBC01000003.1"/>
</dbReference>
<evidence type="ECO:0000313" key="5">
    <source>
        <dbReference type="Proteomes" id="UP000245252"/>
    </source>
</evidence>
<organism evidence="4 5">
    <name type="scientific">Metarhizobium album</name>
    <dbReference type="NCBI Taxonomy" id="2182425"/>
    <lineage>
        <taxon>Bacteria</taxon>
        <taxon>Pseudomonadati</taxon>
        <taxon>Pseudomonadota</taxon>
        <taxon>Alphaproteobacteria</taxon>
        <taxon>Hyphomicrobiales</taxon>
        <taxon>Rhizobiaceae</taxon>
        <taxon>Metarhizobium</taxon>
    </lineage>
</organism>
<dbReference type="InterPro" id="IPR047618">
    <property type="entry name" value="QOR-like"/>
</dbReference>
<dbReference type="Gene3D" id="3.90.180.10">
    <property type="entry name" value="Medium-chain alcohol dehydrogenases, catalytic domain"/>
    <property type="match status" value="1"/>
</dbReference>
<dbReference type="PANTHER" id="PTHR48106:SF13">
    <property type="entry name" value="QUINONE OXIDOREDUCTASE-RELATED"/>
    <property type="match status" value="1"/>
</dbReference>
<keyword evidence="1" id="KW-0521">NADP</keyword>
<dbReference type="SUPFAM" id="SSF51735">
    <property type="entry name" value="NAD(P)-binding Rossmann-fold domains"/>
    <property type="match status" value="1"/>
</dbReference>
<dbReference type="Pfam" id="PF08240">
    <property type="entry name" value="ADH_N"/>
    <property type="match status" value="1"/>
</dbReference>
<dbReference type="InterPro" id="IPR020843">
    <property type="entry name" value="ER"/>
</dbReference>
<protein>
    <submittedName>
        <fullName evidence="4">Quinone oxidoreductase</fullName>
    </submittedName>
</protein>
<gene>
    <name evidence="4" type="ORF">DEM27_08375</name>
</gene>
<dbReference type="OrthoDB" id="9805883at2"/>
<sequence>MSSRKTRAIVMRQTGGPEVLKIEEIDLPPPAAGEVQIRHAAVGLNFIDVYFRTGLYKAPSLPFVVGKEGAGTVTALGAGVTDFAVGDRVAYASSDGAYSVERNIETRHLVKVPEGISLETAAAMMLKGMTVEYLLNRTYKVGPETVLLFHAAAGGVGLIAGQWAKALGATVIGTAGSDDKVKLALQHGYDHVINYRDDNFVERVKEITGGKGVDVVYDSIGKDTFPHSLDCIRPRGMWVSFGNASGPVEAFSMGLLSQKGSLFATRPTLFAYIATPEELKACAESLFAVVQSNKVRINIPQTYPLADAGRAHADLEARKTSGTTVLIP</sequence>
<accession>A0A2U2DSZ0</accession>
<dbReference type="InterPro" id="IPR013154">
    <property type="entry name" value="ADH-like_N"/>
</dbReference>
<keyword evidence="5" id="KW-1185">Reference proteome</keyword>
<evidence type="ECO:0000256" key="2">
    <source>
        <dbReference type="ARBA" id="ARBA00023002"/>
    </source>
</evidence>
<dbReference type="AlphaFoldDB" id="A0A2U2DSZ0"/>
<dbReference type="SMART" id="SM00829">
    <property type="entry name" value="PKS_ER"/>
    <property type="match status" value="1"/>
</dbReference>
<dbReference type="FunFam" id="3.40.50.720:FF:000053">
    <property type="entry name" value="Quinone oxidoreductase 1"/>
    <property type="match status" value="1"/>
</dbReference>
<evidence type="ECO:0000256" key="1">
    <source>
        <dbReference type="ARBA" id="ARBA00022857"/>
    </source>
</evidence>
<comment type="caution">
    <text evidence="4">The sequence shown here is derived from an EMBL/GenBank/DDBJ whole genome shotgun (WGS) entry which is preliminary data.</text>
</comment>
<dbReference type="InterPro" id="IPR036291">
    <property type="entry name" value="NAD(P)-bd_dom_sf"/>
</dbReference>
<feature type="domain" description="Enoyl reductase (ER)" evidence="3">
    <location>
        <begin position="15"/>
        <end position="326"/>
    </location>
</feature>